<dbReference type="InterPro" id="IPR052039">
    <property type="entry name" value="Caspase-related_regulators"/>
</dbReference>
<dbReference type="EMBL" id="CAADFV010000051">
    <property type="protein sequence ID" value="VFK58950.1"/>
    <property type="molecule type" value="Genomic_DNA"/>
</dbReference>
<dbReference type="InterPro" id="IPR001309">
    <property type="entry name" value="Pept_C14_p20"/>
</dbReference>
<dbReference type="EMBL" id="CAADFY010000051">
    <property type="protein sequence ID" value="VFK54719.1"/>
    <property type="molecule type" value="Genomic_DNA"/>
</dbReference>
<proteinExistence type="predicted"/>
<dbReference type="GO" id="GO:0004197">
    <property type="term" value="F:cysteine-type endopeptidase activity"/>
    <property type="evidence" value="ECO:0007669"/>
    <property type="project" value="InterPro"/>
</dbReference>
<dbReference type="PROSITE" id="PS50208">
    <property type="entry name" value="CASPASE_P20"/>
    <property type="match status" value="1"/>
</dbReference>
<evidence type="ECO:0000313" key="3">
    <source>
        <dbReference type="EMBL" id="VFK58950.1"/>
    </source>
</evidence>
<organism evidence="2">
    <name type="scientific">Candidatus Kentrum sp. TUN</name>
    <dbReference type="NCBI Taxonomy" id="2126343"/>
    <lineage>
        <taxon>Bacteria</taxon>
        <taxon>Pseudomonadati</taxon>
        <taxon>Pseudomonadota</taxon>
        <taxon>Gammaproteobacteria</taxon>
        <taxon>Candidatus Kentrum</taxon>
    </lineage>
</organism>
<dbReference type="InterPro" id="IPR011600">
    <property type="entry name" value="Pept_C14_caspase"/>
</dbReference>
<protein>
    <submittedName>
        <fullName evidence="2">Caspase domain-containing protein</fullName>
    </submittedName>
</protein>
<feature type="domain" description="Caspase family p20" evidence="1">
    <location>
        <begin position="82"/>
        <end position="158"/>
    </location>
</feature>
<reference evidence="2" key="1">
    <citation type="submission" date="2019-02" db="EMBL/GenBank/DDBJ databases">
        <authorList>
            <person name="Gruber-Vodicka R. H."/>
            <person name="Seah K. B. B."/>
        </authorList>
    </citation>
    <scope>NUCLEOTIDE SEQUENCE</scope>
    <source>
        <strain evidence="3">BECK_BY2</strain>
        <strain evidence="2">BECK_BY3</strain>
    </source>
</reference>
<dbReference type="PANTHER" id="PTHR22576:SF37">
    <property type="entry name" value="MUCOSA-ASSOCIATED LYMPHOID TISSUE LYMPHOMA TRANSLOCATION PROTEIN 1"/>
    <property type="match status" value="1"/>
</dbReference>
<dbReference type="SUPFAM" id="SSF52129">
    <property type="entry name" value="Caspase-like"/>
    <property type="match status" value="1"/>
</dbReference>
<evidence type="ECO:0000259" key="1">
    <source>
        <dbReference type="PROSITE" id="PS50208"/>
    </source>
</evidence>
<accession>A0A450ZLM1</accession>
<dbReference type="PANTHER" id="PTHR22576">
    <property type="entry name" value="MUCOSA ASSOCIATED LYMPHOID TISSUE LYMPHOMA TRANSLOCATION PROTEIN 1/PARACASPASE"/>
    <property type="match status" value="1"/>
</dbReference>
<name>A0A450ZLM1_9GAMM</name>
<dbReference type="Pfam" id="PF00656">
    <property type="entry name" value="Peptidase_C14"/>
    <property type="match status" value="1"/>
</dbReference>
<sequence>MLVLRSSLARISPMKTNSTFKRFRFRERSREIRHIGTHPLSVLARSPNLFPLILSLLFLASFSNPVFSARGAALAQDDAFSERRVALVIGNWTYQASPLKNPENDAADMARALADLGFQVIHKNNASRREMSSAIRQFGKRIQEGGIGLFYYAGHGMQVNGKNYLIPVDAAIAAEDEVPFESVDANRVLAKMKSPATGSIS</sequence>
<dbReference type="GO" id="GO:0006508">
    <property type="term" value="P:proteolysis"/>
    <property type="evidence" value="ECO:0007669"/>
    <property type="project" value="InterPro"/>
</dbReference>
<dbReference type="InterPro" id="IPR029030">
    <property type="entry name" value="Caspase-like_dom_sf"/>
</dbReference>
<gene>
    <name evidence="3" type="ORF">BECKTUN1418E_GA0071001_105111</name>
    <name evidence="2" type="ORF">BECKTUN1418F_GA0071002_105112</name>
</gene>
<evidence type="ECO:0000313" key="2">
    <source>
        <dbReference type="EMBL" id="VFK54719.1"/>
    </source>
</evidence>
<dbReference type="Gene3D" id="3.40.50.1460">
    <property type="match status" value="1"/>
</dbReference>
<dbReference type="AlphaFoldDB" id="A0A450ZLM1"/>